<organism evidence="1">
    <name type="scientific">Anguilla anguilla</name>
    <name type="common">European freshwater eel</name>
    <name type="synonym">Muraena anguilla</name>
    <dbReference type="NCBI Taxonomy" id="7936"/>
    <lineage>
        <taxon>Eukaryota</taxon>
        <taxon>Metazoa</taxon>
        <taxon>Chordata</taxon>
        <taxon>Craniata</taxon>
        <taxon>Vertebrata</taxon>
        <taxon>Euteleostomi</taxon>
        <taxon>Actinopterygii</taxon>
        <taxon>Neopterygii</taxon>
        <taxon>Teleostei</taxon>
        <taxon>Anguilliformes</taxon>
        <taxon>Anguillidae</taxon>
        <taxon>Anguilla</taxon>
    </lineage>
</organism>
<proteinExistence type="predicted"/>
<dbReference type="AlphaFoldDB" id="A0A0E9TXM2"/>
<protein>
    <submittedName>
        <fullName evidence="1">Uncharacterized protein</fullName>
    </submittedName>
</protein>
<evidence type="ECO:0000313" key="1">
    <source>
        <dbReference type="EMBL" id="JAH57690.1"/>
    </source>
</evidence>
<sequence>MSILPDHEVEGEILRVFKTRLDAVLNSA</sequence>
<reference evidence="1" key="1">
    <citation type="submission" date="2014-11" db="EMBL/GenBank/DDBJ databases">
        <authorList>
            <person name="Amaro Gonzalez C."/>
        </authorList>
    </citation>
    <scope>NUCLEOTIDE SEQUENCE</scope>
</reference>
<name>A0A0E9TXM2_ANGAN</name>
<dbReference type="EMBL" id="GBXM01050887">
    <property type="protein sequence ID" value="JAH57690.1"/>
    <property type="molecule type" value="Transcribed_RNA"/>
</dbReference>
<reference evidence="1" key="2">
    <citation type="journal article" date="2015" name="Fish Shellfish Immunol.">
        <title>Early steps in the European eel (Anguilla anguilla)-Vibrio vulnificus interaction in the gills: Role of the RtxA13 toxin.</title>
        <authorList>
            <person name="Callol A."/>
            <person name="Pajuelo D."/>
            <person name="Ebbesson L."/>
            <person name="Teles M."/>
            <person name="MacKenzie S."/>
            <person name="Amaro C."/>
        </authorList>
    </citation>
    <scope>NUCLEOTIDE SEQUENCE</scope>
</reference>
<accession>A0A0E9TXM2</accession>